<name>K1PTZ6_MAGGI</name>
<evidence type="ECO:0000256" key="1">
    <source>
        <dbReference type="SAM" id="Coils"/>
    </source>
</evidence>
<organism evidence="3">
    <name type="scientific">Magallana gigas</name>
    <name type="common">Pacific oyster</name>
    <name type="synonym">Crassostrea gigas</name>
    <dbReference type="NCBI Taxonomy" id="29159"/>
    <lineage>
        <taxon>Eukaryota</taxon>
        <taxon>Metazoa</taxon>
        <taxon>Spiralia</taxon>
        <taxon>Lophotrochozoa</taxon>
        <taxon>Mollusca</taxon>
        <taxon>Bivalvia</taxon>
        <taxon>Autobranchia</taxon>
        <taxon>Pteriomorphia</taxon>
        <taxon>Ostreida</taxon>
        <taxon>Ostreoidea</taxon>
        <taxon>Ostreidae</taxon>
        <taxon>Magallana</taxon>
    </lineage>
</organism>
<evidence type="ECO:0000256" key="2">
    <source>
        <dbReference type="SAM" id="MobiDB-lite"/>
    </source>
</evidence>
<feature type="compositionally biased region" description="Low complexity" evidence="2">
    <location>
        <begin position="1218"/>
        <end position="1239"/>
    </location>
</feature>
<protein>
    <submittedName>
        <fullName evidence="3">Uncharacterized protein</fullName>
    </submittedName>
</protein>
<gene>
    <name evidence="3" type="ORF">CGI_10002359</name>
</gene>
<feature type="region of interest" description="Disordered" evidence="2">
    <location>
        <begin position="1218"/>
        <end position="1241"/>
    </location>
</feature>
<sequence length="1483" mass="169092">MDSPPIPPMSAEDVFKNIPPPSYEEIMGHQTLTSAKTDVSREELPPLAYIDIMPRCLFPGNMKGKVPPEYDKFSTLIEAANHWLRGNPSYGVWKCETVERKVESSGEVLMESMLFHEATYGFNVNINGIRMWLYVRDNISTPPQQLGLRSRVPDKVEIPIPYYMGRRRRYYGPAFVQTIMSYEGLKKTMEKLNNELKSEPVGGTILNVECAVIKAAEGFERLDVDPDNTVFHENGGKLRRYTQIIRIFYVIGSPTQETIDLIDVMPKATRKPGMGTPAKFESFDETMERLSKNPPSELREGRVVNLQTLFPQYKELAGEVDVLANDTDDFVTGSLNRKQMQILRIFRVNGSSPRPFPPNLSSKLFVPVRTGSRSFETMLQTMFRIEAWLRVTGLPIYNVETVSYLFNEHSPSGVDASKSSVVCPVGVGKHFVTAISHSCIGTASGCISTSNTMSQTPPSYPLCFRGMDHPGHPAVPCYDTKFAYRTSALHHWDRCCIKDGEEECECAVYFFHNVTIAMPHAFLSFRAFSSRIASEVLIKTVQSVTSRLNLTLEHLLNLHRHSFFHSWKAQECCQCDQPFKNSSTILSNQEWNLLFQKTDEDCEKATPNVGCSCRFEARGTIDPETLTINMSSCILEKSEALKDDEVKNVQRIRDINEQLVQGREEAILTEESFNSFTDDLNKALHNMSKQCGDEYYNDVVEKIQRIDASEPSEEEAKNIMERFDQVNQVNLNKKPFNLEYHRVDSMRSDISVCGSDEEEDFPGNDENNDDQEAIVLTESRILKDADYNSVEDVELSDFDDEEDEENEYGKILQRMREKYNYLSEKCVAVGKDLSCVRKRLDGSWSVSESKAQPEEVLRQESTSNLYSSEMAVHPSRPTFKSYTQTLSNQKRLSKSLSSINNTFRRNLRGANTWRLDPVPRKYDQGNLSLSARDGLSKSSELVTSVSGSGNEVEKTRSFPTYFESSVPSRTVSKSSGFGIDYSKYEKCIQDTEKALELSPCTGKDKESILCEKQHGHYLSKCKQQTNDLVNKCEKLNQKIQQLKPRFDRCEQLLSEDMEIPKQDTTGNEVKGMPMASSNEQLDFSATHMAMETPNRKIASTPSNVDSQWSEQALDFMNGSVDSDDEESILERRFGNSLKKLHAECDSLRLKCNQSKRHLQEARKQMHSSSSQLDFLENIHHEPRFENDVVDNELSDIKWKRDIMDDSFDSAYLTVTSGRSTGYSTRSRPNSSRSPYNRDSAAPLVAMSTPRRLRGEMSPSYSSRSLYSPGYDSALEDPVEDDYVLAKKTTIPRPQTKAPILKRSTVVTTNTTPRELYSAPAYEDKTDSFEDVELELENEHGEFLEQCKSHFVDIESKSYKLRQEIRRLRIEMGLSTFHSQERKTSPYEMAPTRAERFDPSEDDEEDSSITSFEKELSVAEQSYGNFLSNMKSNYDSLNERSRRTKQEIHDVRRRLLEPTVCDTLTCRDAYRHSYPRAAMEIHGY</sequence>
<feature type="region of interest" description="Disordered" evidence="2">
    <location>
        <begin position="1376"/>
        <end position="1410"/>
    </location>
</feature>
<proteinExistence type="predicted"/>
<dbReference type="EMBL" id="JH818699">
    <property type="protein sequence ID" value="EKC22384.1"/>
    <property type="molecule type" value="Genomic_DNA"/>
</dbReference>
<reference evidence="3" key="1">
    <citation type="journal article" date="2012" name="Nature">
        <title>The oyster genome reveals stress adaptation and complexity of shell formation.</title>
        <authorList>
            <person name="Zhang G."/>
            <person name="Fang X."/>
            <person name="Guo X."/>
            <person name="Li L."/>
            <person name="Luo R."/>
            <person name="Xu F."/>
            <person name="Yang P."/>
            <person name="Zhang L."/>
            <person name="Wang X."/>
            <person name="Qi H."/>
            <person name="Xiong Z."/>
            <person name="Que H."/>
            <person name="Xie Y."/>
            <person name="Holland P.W."/>
            <person name="Paps J."/>
            <person name="Zhu Y."/>
            <person name="Wu F."/>
            <person name="Chen Y."/>
            <person name="Wang J."/>
            <person name="Peng C."/>
            <person name="Meng J."/>
            <person name="Yang L."/>
            <person name="Liu J."/>
            <person name="Wen B."/>
            <person name="Zhang N."/>
            <person name="Huang Z."/>
            <person name="Zhu Q."/>
            <person name="Feng Y."/>
            <person name="Mount A."/>
            <person name="Hedgecock D."/>
            <person name="Xu Z."/>
            <person name="Liu Y."/>
            <person name="Domazet-Loso T."/>
            <person name="Du Y."/>
            <person name="Sun X."/>
            <person name="Zhang S."/>
            <person name="Liu B."/>
            <person name="Cheng P."/>
            <person name="Jiang X."/>
            <person name="Li J."/>
            <person name="Fan D."/>
            <person name="Wang W."/>
            <person name="Fu W."/>
            <person name="Wang T."/>
            <person name="Wang B."/>
            <person name="Zhang J."/>
            <person name="Peng Z."/>
            <person name="Li Y."/>
            <person name="Li N."/>
            <person name="Wang J."/>
            <person name="Chen M."/>
            <person name="He Y."/>
            <person name="Tan F."/>
            <person name="Song X."/>
            <person name="Zheng Q."/>
            <person name="Huang R."/>
            <person name="Yang H."/>
            <person name="Du X."/>
            <person name="Chen L."/>
            <person name="Yang M."/>
            <person name="Gaffney P.M."/>
            <person name="Wang S."/>
            <person name="Luo L."/>
            <person name="She Z."/>
            <person name="Ming Y."/>
            <person name="Huang W."/>
            <person name="Zhang S."/>
            <person name="Huang B."/>
            <person name="Zhang Y."/>
            <person name="Qu T."/>
            <person name="Ni P."/>
            <person name="Miao G."/>
            <person name="Wang J."/>
            <person name="Wang Q."/>
            <person name="Steinberg C.E."/>
            <person name="Wang H."/>
            <person name="Li N."/>
            <person name="Qian L."/>
            <person name="Zhang G."/>
            <person name="Li Y."/>
            <person name="Yang H."/>
            <person name="Liu X."/>
            <person name="Wang J."/>
            <person name="Yin Y."/>
            <person name="Wang J."/>
        </authorList>
    </citation>
    <scope>NUCLEOTIDE SEQUENCE [LARGE SCALE GENOMIC DNA]</scope>
    <source>
        <strain evidence="3">05x7-T-G4-1.051#20</strain>
    </source>
</reference>
<feature type="coiled-coil region" evidence="1">
    <location>
        <begin position="1426"/>
        <end position="1453"/>
    </location>
</feature>
<keyword evidence="1" id="KW-0175">Coiled coil</keyword>
<dbReference type="InParanoid" id="K1PTZ6"/>
<dbReference type="HOGENOM" id="CLU_249546_0_0_1"/>
<accession>K1PTZ6</accession>
<feature type="coiled-coil region" evidence="1">
    <location>
        <begin position="1144"/>
        <end position="1178"/>
    </location>
</feature>
<evidence type="ECO:0000313" key="3">
    <source>
        <dbReference type="EMBL" id="EKC22384.1"/>
    </source>
</evidence>